<dbReference type="SUPFAM" id="SSF55874">
    <property type="entry name" value="ATPase domain of HSP90 chaperone/DNA topoisomerase II/histidine kinase"/>
    <property type="match status" value="1"/>
</dbReference>
<dbReference type="SUPFAM" id="SSF47384">
    <property type="entry name" value="Homodimeric domain of signal transducing histidine kinase"/>
    <property type="match status" value="1"/>
</dbReference>
<dbReference type="GO" id="GO:0004721">
    <property type="term" value="F:phosphoprotein phosphatase activity"/>
    <property type="evidence" value="ECO:0007669"/>
    <property type="project" value="TreeGrafter"/>
</dbReference>
<dbReference type="PROSITE" id="PS50109">
    <property type="entry name" value="HIS_KIN"/>
    <property type="match status" value="1"/>
</dbReference>
<dbReference type="Gene3D" id="3.30.565.10">
    <property type="entry name" value="Histidine kinase-like ATPase, C-terminal domain"/>
    <property type="match status" value="1"/>
</dbReference>
<dbReference type="GO" id="GO:0000155">
    <property type="term" value="F:phosphorelay sensor kinase activity"/>
    <property type="evidence" value="ECO:0007669"/>
    <property type="project" value="InterPro"/>
</dbReference>
<accession>W5Y2D9</accession>
<feature type="transmembrane region" description="Helical" evidence="9">
    <location>
        <begin position="20"/>
        <end position="43"/>
    </location>
</feature>
<dbReference type="InterPro" id="IPR003594">
    <property type="entry name" value="HATPase_dom"/>
</dbReference>
<dbReference type="STRING" id="1224164.B843_10105"/>
<keyword evidence="9" id="KW-1133">Transmembrane helix</keyword>
<dbReference type="PRINTS" id="PR00344">
    <property type="entry name" value="BCTRLSENSOR"/>
</dbReference>
<organism evidence="11 12">
    <name type="scientific">Corynebacterium vitaeruminis DSM 20294</name>
    <dbReference type="NCBI Taxonomy" id="1224164"/>
    <lineage>
        <taxon>Bacteria</taxon>
        <taxon>Bacillati</taxon>
        <taxon>Actinomycetota</taxon>
        <taxon>Actinomycetes</taxon>
        <taxon>Mycobacteriales</taxon>
        <taxon>Corynebacteriaceae</taxon>
        <taxon>Corynebacterium</taxon>
    </lineage>
</organism>
<dbReference type="PANTHER" id="PTHR45453">
    <property type="entry name" value="PHOSPHATE REGULON SENSOR PROTEIN PHOR"/>
    <property type="match status" value="1"/>
</dbReference>
<keyword evidence="9" id="KW-0472">Membrane</keyword>
<protein>
    <recommendedName>
        <fullName evidence="8">Sensor-like histidine kinase SenX3</fullName>
        <ecNumber evidence="3">2.7.13.3</ecNumber>
    </recommendedName>
</protein>
<dbReference type="GO" id="GO:0016036">
    <property type="term" value="P:cellular response to phosphate starvation"/>
    <property type="evidence" value="ECO:0007669"/>
    <property type="project" value="TreeGrafter"/>
</dbReference>
<keyword evidence="9" id="KW-0812">Transmembrane</keyword>
<dbReference type="PANTHER" id="PTHR45453:SF1">
    <property type="entry name" value="PHOSPHATE REGULON SENSOR PROTEIN PHOR"/>
    <property type="match status" value="1"/>
</dbReference>
<dbReference type="InterPro" id="IPR050351">
    <property type="entry name" value="BphY/WalK/GraS-like"/>
</dbReference>
<keyword evidence="4" id="KW-0597">Phosphoprotein</keyword>
<dbReference type="Gene3D" id="1.10.287.130">
    <property type="match status" value="1"/>
</dbReference>
<dbReference type="InterPro" id="IPR004358">
    <property type="entry name" value="Sig_transdc_His_kin-like_C"/>
</dbReference>
<dbReference type="SMART" id="SM00387">
    <property type="entry name" value="HATPase_c"/>
    <property type="match status" value="1"/>
</dbReference>
<dbReference type="RefSeq" id="WP_025253407.1">
    <property type="nucleotide sequence ID" value="NZ_CP004353.1"/>
</dbReference>
<keyword evidence="7" id="KW-0902">Two-component regulatory system</keyword>
<dbReference type="GO" id="GO:0005886">
    <property type="term" value="C:plasma membrane"/>
    <property type="evidence" value="ECO:0007669"/>
    <property type="project" value="UniProtKB-SubCell"/>
</dbReference>
<evidence type="ECO:0000256" key="2">
    <source>
        <dbReference type="ARBA" id="ARBA00004236"/>
    </source>
</evidence>
<reference evidence="11 12" key="1">
    <citation type="submission" date="2013-02" db="EMBL/GenBank/DDBJ databases">
        <title>The complete genome sequence of Corynebacterium vitaeruminis DSM 20294.</title>
        <authorList>
            <person name="Ruckert C."/>
            <person name="Albersmeier A."/>
            <person name="Kalinowski J."/>
        </authorList>
    </citation>
    <scope>NUCLEOTIDE SEQUENCE [LARGE SCALE GENOMIC DNA]</scope>
    <source>
        <strain evidence="12">ATCC 10234</strain>
    </source>
</reference>
<dbReference type="EC" id="2.7.13.3" evidence="3"/>
<proteinExistence type="predicted"/>
<dbReference type="CDD" id="cd00082">
    <property type="entry name" value="HisKA"/>
    <property type="match status" value="1"/>
</dbReference>
<dbReference type="HOGENOM" id="CLU_000445_89_30_11"/>
<dbReference type="CDD" id="cd00075">
    <property type="entry name" value="HATPase"/>
    <property type="match status" value="1"/>
</dbReference>
<comment type="catalytic activity">
    <reaction evidence="1">
        <text>ATP + protein L-histidine = ADP + protein N-phospho-L-histidine.</text>
        <dbReference type="EC" id="2.7.13.3"/>
    </reaction>
</comment>
<comment type="subcellular location">
    <subcellularLocation>
        <location evidence="2">Cell membrane</location>
    </subcellularLocation>
</comment>
<evidence type="ECO:0000256" key="9">
    <source>
        <dbReference type="SAM" id="Phobius"/>
    </source>
</evidence>
<evidence type="ECO:0000313" key="11">
    <source>
        <dbReference type="EMBL" id="AHI23406.1"/>
    </source>
</evidence>
<evidence type="ECO:0000256" key="1">
    <source>
        <dbReference type="ARBA" id="ARBA00000085"/>
    </source>
</evidence>
<feature type="domain" description="Histidine kinase" evidence="10">
    <location>
        <begin position="110"/>
        <end position="320"/>
    </location>
</feature>
<gene>
    <name evidence="11" type="ORF">B843_10105</name>
</gene>
<evidence type="ECO:0000256" key="6">
    <source>
        <dbReference type="ARBA" id="ARBA00022777"/>
    </source>
</evidence>
<feature type="transmembrane region" description="Helical" evidence="9">
    <location>
        <begin position="67"/>
        <end position="90"/>
    </location>
</feature>
<evidence type="ECO:0000259" key="10">
    <source>
        <dbReference type="PROSITE" id="PS50109"/>
    </source>
</evidence>
<evidence type="ECO:0000256" key="7">
    <source>
        <dbReference type="ARBA" id="ARBA00023012"/>
    </source>
</evidence>
<dbReference type="InterPro" id="IPR036890">
    <property type="entry name" value="HATPase_C_sf"/>
</dbReference>
<sequence>MQNRDADQELFRQSAKRFAIRMGLVSAGMVFAGAAMFFSALWWKATFGSSKPDAPRHVTISFEPVDLFISVAMLGAGAIVLASAAAFYFARQATQPLAEAMERQKNFIADASHELRTPLAVMHARVQQLQALSAGNEKIAPVAKELRRDTQDMVDIVNDLLEIASTTTDLDATASLSGALADLEHNQSLIATQRGISLAIPARDADTRISMSEVSLHRCLNALVGNALSHTPTGGHVALHLEETDKEVTVRITDDGPGITGIEPSRVFDRFASGTPGRDQSHGIGLALVKDAVHRFGGTVGVENTGPKGTTFALTLKKAD</sequence>
<dbReference type="InterPro" id="IPR036097">
    <property type="entry name" value="HisK_dim/P_sf"/>
</dbReference>
<evidence type="ECO:0000256" key="8">
    <source>
        <dbReference type="ARBA" id="ARBA00039401"/>
    </source>
</evidence>
<dbReference type="InterPro" id="IPR005467">
    <property type="entry name" value="His_kinase_dom"/>
</dbReference>
<keyword evidence="6 11" id="KW-0418">Kinase</keyword>
<name>W5Y2D9_9CORY</name>
<dbReference type="Pfam" id="PF00512">
    <property type="entry name" value="HisKA"/>
    <property type="match status" value="1"/>
</dbReference>
<dbReference type="EMBL" id="CP004353">
    <property type="protein sequence ID" value="AHI23406.1"/>
    <property type="molecule type" value="Genomic_DNA"/>
</dbReference>
<dbReference type="PATRIC" id="fig|1224164.3.peg.2041"/>
<dbReference type="Pfam" id="PF02518">
    <property type="entry name" value="HATPase_c"/>
    <property type="match status" value="1"/>
</dbReference>
<dbReference type="AlphaFoldDB" id="W5Y2D9"/>
<keyword evidence="12" id="KW-1185">Reference proteome</keyword>
<dbReference type="Proteomes" id="UP000019222">
    <property type="component" value="Chromosome"/>
</dbReference>
<evidence type="ECO:0000256" key="5">
    <source>
        <dbReference type="ARBA" id="ARBA00022679"/>
    </source>
</evidence>
<dbReference type="InterPro" id="IPR003661">
    <property type="entry name" value="HisK_dim/P_dom"/>
</dbReference>
<evidence type="ECO:0000313" key="12">
    <source>
        <dbReference type="Proteomes" id="UP000019222"/>
    </source>
</evidence>
<dbReference type="SMART" id="SM00388">
    <property type="entry name" value="HisKA"/>
    <property type="match status" value="1"/>
</dbReference>
<dbReference type="eggNOG" id="COG2205">
    <property type="taxonomic scope" value="Bacteria"/>
</dbReference>
<keyword evidence="5" id="KW-0808">Transferase</keyword>
<evidence type="ECO:0000256" key="4">
    <source>
        <dbReference type="ARBA" id="ARBA00022553"/>
    </source>
</evidence>
<dbReference type="KEGG" id="cvt:B843_10105"/>
<evidence type="ECO:0000256" key="3">
    <source>
        <dbReference type="ARBA" id="ARBA00012438"/>
    </source>
</evidence>